<evidence type="ECO:0000313" key="7">
    <source>
        <dbReference type="Proteomes" id="UP000037982"/>
    </source>
</evidence>
<dbReference type="PANTHER" id="PTHR43918:SF4">
    <property type="entry name" value="CARBOXYLIC ESTER HYDROLASE"/>
    <property type="match status" value="1"/>
</dbReference>
<evidence type="ECO:0000256" key="3">
    <source>
        <dbReference type="RuleBase" id="RU361235"/>
    </source>
</evidence>
<dbReference type="EMBL" id="LGKG01000152">
    <property type="protein sequence ID" value="KPC61095.1"/>
    <property type="molecule type" value="Genomic_DNA"/>
</dbReference>
<gene>
    <name evidence="6" type="ORF">ADL29_26660</name>
</gene>
<dbReference type="SUPFAM" id="SSF53474">
    <property type="entry name" value="alpha/beta-Hydrolases"/>
    <property type="match status" value="1"/>
</dbReference>
<evidence type="ECO:0000259" key="5">
    <source>
        <dbReference type="Pfam" id="PF00135"/>
    </source>
</evidence>
<evidence type="ECO:0000256" key="2">
    <source>
        <dbReference type="ARBA" id="ARBA00022801"/>
    </source>
</evidence>
<comment type="caution">
    <text evidence="6">The sequence shown here is derived from an EMBL/GenBank/DDBJ whole genome shotgun (WGS) entry which is preliminary data.</text>
</comment>
<reference evidence="7" key="1">
    <citation type="submission" date="2015-07" db="EMBL/GenBank/DDBJ databases">
        <authorList>
            <person name="Ju K.-S."/>
            <person name="Doroghazi J.R."/>
            <person name="Metcalf W.W."/>
        </authorList>
    </citation>
    <scope>NUCLEOTIDE SEQUENCE [LARGE SCALE GENOMIC DNA]</scope>
    <source>
        <strain evidence="7">NRRL ISP-5002</strain>
    </source>
</reference>
<accession>A0A0N0XT95</accession>
<keyword evidence="7" id="KW-1185">Reference proteome</keyword>
<dbReference type="AlphaFoldDB" id="A0A0N0XT95"/>
<name>A0A0N0XT95_9ACTN</name>
<dbReference type="InterPro" id="IPR029058">
    <property type="entry name" value="AB_hydrolase_fold"/>
</dbReference>
<proteinExistence type="inferred from homology"/>
<evidence type="ECO:0000256" key="4">
    <source>
        <dbReference type="SAM" id="MobiDB-lite"/>
    </source>
</evidence>
<feature type="domain" description="Carboxylesterase type B" evidence="5">
    <location>
        <begin position="11"/>
        <end position="494"/>
    </location>
</feature>
<feature type="compositionally biased region" description="Low complexity" evidence="4">
    <location>
        <begin position="8"/>
        <end position="18"/>
    </location>
</feature>
<dbReference type="InterPro" id="IPR050654">
    <property type="entry name" value="AChE-related_enzymes"/>
</dbReference>
<dbReference type="InterPro" id="IPR002018">
    <property type="entry name" value="CarbesteraseB"/>
</dbReference>
<dbReference type="ESTHER" id="9actn-a0a0n0xt95">
    <property type="family name" value="Carb_B_Bacteria"/>
</dbReference>
<evidence type="ECO:0000313" key="6">
    <source>
        <dbReference type="EMBL" id="KPC61095.1"/>
    </source>
</evidence>
<keyword evidence="2 3" id="KW-0378">Hydrolase</keyword>
<dbReference type="InterPro" id="IPR019826">
    <property type="entry name" value="Carboxylesterase_B_AS"/>
</dbReference>
<dbReference type="GO" id="GO:0052689">
    <property type="term" value="F:carboxylic ester hydrolase activity"/>
    <property type="evidence" value="ECO:0007669"/>
    <property type="project" value="TreeGrafter"/>
</dbReference>
<dbReference type="Gene3D" id="3.40.50.1820">
    <property type="entry name" value="alpha/beta hydrolase"/>
    <property type="match status" value="1"/>
</dbReference>
<dbReference type="Proteomes" id="UP000037982">
    <property type="component" value="Unassembled WGS sequence"/>
</dbReference>
<sequence>MTISSRPGTATATTAEGAVRGTHKGPVTAFQGIPYAAPPVGALRFAPPEPHPGWSGIRPATHSGPAVPQHPSALAWLTGQATPEGSEEGCLNLNVWSPAAAVRDAGPRPVLVWFHGGAFTSGSGGGGDVDGARLAALGDIVVVTANFRMGPLGYLHLPEIGADNLGLLDQTAVLRWVRTNIAAFGGDPDLITVGGQSSGAYSALLLALSPDAGPLLRRVIAQSAPLNLPPQDPAQAAETAASYLRVLGVSGNTTAQRAAALRALPVGQLLDGYRELRNEALRAGRTAPPMYPVLGGAGLPRPLLGAAADGGLRGIDVLAGTTADEMAAFFARDERIRAADREDAIRMLTAWVGGRDRAEEIYGRSEERHPGAAPARILTDAASDLNFRTGVREIAGRRAEHGEPTYVYRFDRRPPGDDGTIGAAHCAELPFLFGNLEAFRGSPLLGDLGGPGDPRRARAEALARTFGGALAAFVATGSPNGEGLAAWHPYTEEAADGASVRVFEEDAGSG</sequence>
<dbReference type="PATRIC" id="fig|66876.3.peg.5837"/>
<feature type="region of interest" description="Disordered" evidence="4">
    <location>
        <begin position="1"/>
        <end position="24"/>
    </location>
</feature>
<dbReference type="PANTHER" id="PTHR43918">
    <property type="entry name" value="ACETYLCHOLINESTERASE"/>
    <property type="match status" value="1"/>
</dbReference>
<dbReference type="Pfam" id="PF00135">
    <property type="entry name" value="COesterase"/>
    <property type="match status" value="1"/>
</dbReference>
<comment type="similarity">
    <text evidence="1 3">Belongs to the type-B carboxylesterase/lipase family.</text>
</comment>
<evidence type="ECO:0000256" key="1">
    <source>
        <dbReference type="ARBA" id="ARBA00005964"/>
    </source>
</evidence>
<dbReference type="RefSeq" id="WP_053926115.1">
    <property type="nucleotide sequence ID" value="NZ_LGKG01000152.1"/>
</dbReference>
<dbReference type="EC" id="3.1.1.-" evidence="3"/>
<protein>
    <recommendedName>
        <fullName evidence="3">Carboxylic ester hydrolase</fullName>
        <ecNumber evidence="3">3.1.1.-</ecNumber>
    </recommendedName>
</protein>
<organism evidence="6 7">
    <name type="scientific">Streptomyces chattanoogensis</name>
    <dbReference type="NCBI Taxonomy" id="66876"/>
    <lineage>
        <taxon>Bacteria</taxon>
        <taxon>Bacillati</taxon>
        <taxon>Actinomycetota</taxon>
        <taxon>Actinomycetes</taxon>
        <taxon>Kitasatosporales</taxon>
        <taxon>Streptomycetaceae</taxon>
        <taxon>Streptomyces</taxon>
    </lineage>
</organism>
<dbReference type="PROSITE" id="PS00122">
    <property type="entry name" value="CARBOXYLESTERASE_B_1"/>
    <property type="match status" value="1"/>
</dbReference>